<dbReference type="Proteomes" id="UP000075359">
    <property type="component" value="Unassembled WGS sequence"/>
</dbReference>
<organism evidence="2 3">
    <name type="scientific">Sulfurovum riftiae</name>
    <dbReference type="NCBI Taxonomy" id="1630136"/>
    <lineage>
        <taxon>Bacteria</taxon>
        <taxon>Pseudomonadati</taxon>
        <taxon>Campylobacterota</taxon>
        <taxon>Epsilonproteobacteria</taxon>
        <taxon>Campylobacterales</taxon>
        <taxon>Sulfurovaceae</taxon>
        <taxon>Sulfurovum</taxon>
    </lineage>
</organism>
<dbReference type="OrthoDB" id="5334091at2"/>
<proteinExistence type="predicted"/>
<dbReference type="EMBL" id="LNKT01000012">
    <property type="protein sequence ID" value="KYJ86692.1"/>
    <property type="molecule type" value="Genomic_DNA"/>
</dbReference>
<dbReference type="AlphaFoldDB" id="A0A151CGM2"/>
<comment type="caution">
    <text evidence="2">The sequence shown here is derived from an EMBL/GenBank/DDBJ whole genome shotgun (WGS) entry which is preliminary data.</text>
</comment>
<name>A0A151CGM2_9BACT</name>
<gene>
    <name evidence="2" type="ORF">AS592_07655</name>
</gene>
<accession>A0A151CGM2</accession>
<feature type="transmembrane region" description="Helical" evidence="1">
    <location>
        <begin position="104"/>
        <end position="128"/>
    </location>
</feature>
<feature type="transmembrane region" description="Helical" evidence="1">
    <location>
        <begin position="58"/>
        <end position="84"/>
    </location>
</feature>
<evidence type="ECO:0008006" key="4">
    <source>
        <dbReference type="Google" id="ProtNLM"/>
    </source>
</evidence>
<sequence>MKSTLVGFFGTYAHEIVFLHVLSAFVWVGGMMAIRFAVHPSLQAIEDPKIRLGRTLAITGKFFHFVMPFILLLILTAVLMAVGLGFRIAAVDEGGNIINETAYAIYQIVHVKEVIWMVMAANFTWMYFKRRKAQKLFDAGDLAGAKEAVALIPRFLLPVNIALGILALWLGITLRGL</sequence>
<protein>
    <recommendedName>
        <fullName evidence="4">Copper resistance protein D domain-containing protein</fullName>
    </recommendedName>
</protein>
<keyword evidence="1" id="KW-0812">Transmembrane</keyword>
<evidence type="ECO:0000313" key="2">
    <source>
        <dbReference type="EMBL" id="KYJ86692.1"/>
    </source>
</evidence>
<keyword evidence="3" id="KW-1185">Reference proteome</keyword>
<feature type="transmembrane region" description="Helical" evidence="1">
    <location>
        <begin position="149"/>
        <end position="172"/>
    </location>
</feature>
<dbReference type="RefSeq" id="WP_067329906.1">
    <property type="nucleotide sequence ID" value="NZ_LNKT01000012.1"/>
</dbReference>
<evidence type="ECO:0000313" key="3">
    <source>
        <dbReference type="Proteomes" id="UP000075359"/>
    </source>
</evidence>
<keyword evidence="1" id="KW-0472">Membrane</keyword>
<feature type="transmembrane region" description="Helical" evidence="1">
    <location>
        <begin position="16"/>
        <end position="38"/>
    </location>
</feature>
<keyword evidence="1" id="KW-1133">Transmembrane helix</keyword>
<dbReference type="STRING" id="1630136.AS592_07655"/>
<evidence type="ECO:0000256" key="1">
    <source>
        <dbReference type="SAM" id="Phobius"/>
    </source>
</evidence>
<reference evidence="2 3" key="1">
    <citation type="submission" date="2015-11" db="EMBL/GenBank/DDBJ databases">
        <title>Draft genome of Sulfurovum riftiae 1812E, a member of the Epsilonproteobacteria isolated from the tube of the deep-sea hydrothermal vent tubewom Riftia pachyptila.</title>
        <authorList>
            <person name="Vetriani C."/>
            <person name="Giovannelli D."/>
        </authorList>
    </citation>
    <scope>NUCLEOTIDE SEQUENCE [LARGE SCALE GENOMIC DNA]</scope>
    <source>
        <strain evidence="2 3">1812E</strain>
    </source>
</reference>